<dbReference type="InterPro" id="IPR036259">
    <property type="entry name" value="MFS_trans_sf"/>
</dbReference>
<dbReference type="OrthoDB" id="5243516at2"/>
<organism evidence="2 3">
    <name type="scientific">Salinibacterium xinjiangense</name>
    <dbReference type="NCBI Taxonomy" id="386302"/>
    <lineage>
        <taxon>Bacteria</taxon>
        <taxon>Bacillati</taxon>
        <taxon>Actinomycetota</taxon>
        <taxon>Actinomycetes</taxon>
        <taxon>Micrococcales</taxon>
        <taxon>Microbacteriaceae</taxon>
        <taxon>Salinibacterium</taxon>
    </lineage>
</organism>
<feature type="transmembrane region" description="Helical" evidence="1">
    <location>
        <begin position="6"/>
        <end position="25"/>
    </location>
</feature>
<feature type="transmembrane region" description="Helical" evidence="1">
    <location>
        <begin position="213"/>
        <end position="232"/>
    </location>
</feature>
<feature type="transmembrane region" description="Helical" evidence="1">
    <location>
        <begin position="59"/>
        <end position="84"/>
    </location>
</feature>
<dbReference type="GO" id="GO:0022857">
    <property type="term" value="F:transmembrane transporter activity"/>
    <property type="evidence" value="ECO:0007669"/>
    <property type="project" value="InterPro"/>
</dbReference>
<evidence type="ECO:0000256" key="1">
    <source>
        <dbReference type="SAM" id="Phobius"/>
    </source>
</evidence>
<accession>A0A2C8ZTA7</accession>
<name>A0A2C8ZTA7_9MICO</name>
<gene>
    <name evidence="2" type="ORF">SAMN06296378_1851</name>
</gene>
<reference evidence="2 3" key="1">
    <citation type="submission" date="2017-09" db="EMBL/GenBank/DDBJ databases">
        <authorList>
            <person name="Ehlers B."/>
            <person name="Leendertz F.H."/>
        </authorList>
    </citation>
    <scope>NUCLEOTIDE SEQUENCE [LARGE SCALE GENOMIC DNA]</scope>
    <source>
        <strain evidence="2 3">CGMCC 1.05381</strain>
    </source>
</reference>
<evidence type="ECO:0008006" key="4">
    <source>
        <dbReference type="Google" id="ProtNLM"/>
    </source>
</evidence>
<evidence type="ECO:0000313" key="2">
    <source>
        <dbReference type="EMBL" id="SOE68843.1"/>
    </source>
</evidence>
<dbReference type="PANTHER" id="PTHR23542:SF1">
    <property type="entry name" value="MAJOR FACILITATOR SUPERFAMILY (MFS) PROFILE DOMAIN-CONTAINING PROTEIN"/>
    <property type="match status" value="1"/>
</dbReference>
<proteinExistence type="predicted"/>
<dbReference type="RefSeq" id="WP_143544678.1">
    <property type="nucleotide sequence ID" value="NZ_BMLC01000005.1"/>
</dbReference>
<keyword evidence="1" id="KW-0472">Membrane</keyword>
<dbReference type="Pfam" id="PF07690">
    <property type="entry name" value="MFS_1"/>
    <property type="match status" value="1"/>
</dbReference>
<feature type="transmembrane region" description="Helical" evidence="1">
    <location>
        <begin position="90"/>
        <end position="112"/>
    </location>
</feature>
<dbReference type="EMBL" id="OCST01000004">
    <property type="protein sequence ID" value="SOE68843.1"/>
    <property type="molecule type" value="Genomic_DNA"/>
</dbReference>
<dbReference type="SUPFAM" id="SSF103473">
    <property type="entry name" value="MFS general substrate transporter"/>
    <property type="match status" value="1"/>
</dbReference>
<feature type="transmembrane region" description="Helical" evidence="1">
    <location>
        <begin position="151"/>
        <end position="169"/>
    </location>
</feature>
<keyword evidence="1" id="KW-0812">Transmembrane</keyword>
<keyword evidence="3" id="KW-1185">Reference proteome</keyword>
<dbReference type="Proteomes" id="UP000219440">
    <property type="component" value="Unassembled WGS sequence"/>
</dbReference>
<feature type="transmembrane region" description="Helical" evidence="1">
    <location>
        <begin position="124"/>
        <end position="145"/>
    </location>
</feature>
<dbReference type="AlphaFoldDB" id="A0A2C8ZTA7"/>
<protein>
    <recommendedName>
        <fullName evidence="4">Major Facilitator Superfamily protein</fullName>
    </recommendedName>
</protein>
<dbReference type="InterPro" id="IPR011701">
    <property type="entry name" value="MFS"/>
</dbReference>
<sequence>MIIEPGLALLVAAVLVVLGTGLFVSSPAIKQSPRRQHAGPSIPGSSAQRPCTLLGNAHYISLLVPTLVAVLVSGNLTIAIPAVFPGADGAAAAGIVLGLFAGGSAVGGLIFGAARIPGRARFQVIGLATILVVLSSAVGLTGNIVGMTITVVAAGAFFSPVTIVAYFAANDYGVDHRKTESTTWVNTSHNIGAAAGSALAGIVIELVGVNASFLAMGAIAAVLVAAASVLACRPLHEPSRQA</sequence>
<dbReference type="PANTHER" id="PTHR23542">
    <property type="match status" value="1"/>
</dbReference>
<keyword evidence="1" id="KW-1133">Transmembrane helix</keyword>
<dbReference type="Gene3D" id="1.20.1250.20">
    <property type="entry name" value="MFS general substrate transporter like domains"/>
    <property type="match status" value="1"/>
</dbReference>
<feature type="transmembrane region" description="Helical" evidence="1">
    <location>
        <begin position="190"/>
        <end position="207"/>
    </location>
</feature>
<evidence type="ECO:0000313" key="3">
    <source>
        <dbReference type="Proteomes" id="UP000219440"/>
    </source>
</evidence>